<keyword evidence="6 10" id="KW-0808">Transferase</keyword>
<dbReference type="FunFam" id="2.160.10.10:FF:000007">
    <property type="entry name" value="Serine acetyltransferase"/>
    <property type="match status" value="1"/>
</dbReference>
<evidence type="ECO:0000256" key="10">
    <source>
        <dbReference type="PIRNR" id="PIRNR000441"/>
    </source>
</evidence>
<dbReference type="GO" id="GO:0005737">
    <property type="term" value="C:cytoplasm"/>
    <property type="evidence" value="ECO:0007669"/>
    <property type="project" value="InterPro"/>
</dbReference>
<dbReference type="KEGG" id="abra:BN85312390"/>
<dbReference type="Proteomes" id="UP000032737">
    <property type="component" value="Chromosome"/>
</dbReference>
<comment type="similarity">
    <text evidence="2 10">Belongs to the transferase hexapeptide repeat family.</text>
</comment>
<dbReference type="InterPro" id="IPR005881">
    <property type="entry name" value="Ser_O-AcTrfase"/>
</dbReference>
<dbReference type="AlphaFoldDB" id="U4KPG9"/>
<keyword evidence="8 10" id="KW-0012">Acyltransferase</keyword>
<comment type="pathway">
    <text evidence="1">Amino-acid biosynthesis; L-cysteine biosynthesis; L-cysteine from L-serine: step 1/2.</text>
</comment>
<evidence type="ECO:0000256" key="3">
    <source>
        <dbReference type="ARBA" id="ARBA00013266"/>
    </source>
</evidence>
<evidence type="ECO:0000256" key="2">
    <source>
        <dbReference type="ARBA" id="ARBA00007274"/>
    </source>
</evidence>
<dbReference type="Gene3D" id="1.10.3130.10">
    <property type="entry name" value="serine acetyltransferase, domain 1"/>
    <property type="match status" value="1"/>
</dbReference>
<dbReference type="Pfam" id="PF00132">
    <property type="entry name" value="Hexapep"/>
    <property type="match status" value="1"/>
</dbReference>
<evidence type="ECO:0000256" key="1">
    <source>
        <dbReference type="ARBA" id="ARBA00004876"/>
    </source>
</evidence>
<dbReference type="RefSeq" id="WP_030005120.1">
    <property type="nucleotide sequence ID" value="NC_022549.1"/>
</dbReference>
<dbReference type="InterPro" id="IPR053376">
    <property type="entry name" value="Serine_acetyltransferase"/>
</dbReference>
<accession>U4KPG9</accession>
<comment type="catalytic activity">
    <reaction evidence="9 10">
        <text>L-serine + acetyl-CoA = O-acetyl-L-serine + CoA</text>
        <dbReference type="Rhea" id="RHEA:24560"/>
        <dbReference type="ChEBI" id="CHEBI:33384"/>
        <dbReference type="ChEBI" id="CHEBI:57287"/>
        <dbReference type="ChEBI" id="CHEBI:57288"/>
        <dbReference type="ChEBI" id="CHEBI:58340"/>
        <dbReference type="EC" id="2.3.1.30"/>
    </reaction>
</comment>
<evidence type="ECO:0000256" key="8">
    <source>
        <dbReference type="ARBA" id="ARBA00023315"/>
    </source>
</evidence>
<dbReference type="SUPFAM" id="SSF51161">
    <property type="entry name" value="Trimeric LpxA-like enzymes"/>
    <property type="match status" value="1"/>
</dbReference>
<evidence type="ECO:0000256" key="6">
    <source>
        <dbReference type="ARBA" id="ARBA00022679"/>
    </source>
</evidence>
<evidence type="ECO:0000256" key="5">
    <source>
        <dbReference type="ARBA" id="ARBA00022605"/>
    </source>
</evidence>
<name>U4KPG9_9MOLU</name>
<protein>
    <recommendedName>
        <fullName evidence="4 10">Serine acetyltransferase</fullName>
        <ecNumber evidence="3 10">2.3.1.30</ecNumber>
    </recommendedName>
</protein>
<evidence type="ECO:0000313" key="11">
    <source>
        <dbReference type="EMBL" id="CCV66260.1"/>
    </source>
</evidence>
<dbReference type="InterPro" id="IPR011004">
    <property type="entry name" value="Trimer_LpxA-like_sf"/>
</dbReference>
<dbReference type="GO" id="GO:0009001">
    <property type="term" value="F:serine O-acetyltransferase activity"/>
    <property type="evidence" value="ECO:0007669"/>
    <property type="project" value="UniProtKB-EC"/>
</dbReference>
<keyword evidence="7" id="KW-0198">Cysteine biosynthesis</keyword>
<gene>
    <name evidence="11" type="primary">cysE</name>
    <name evidence="11" type="ORF">BN85312390</name>
</gene>
<evidence type="ECO:0000256" key="9">
    <source>
        <dbReference type="ARBA" id="ARBA00049486"/>
    </source>
</evidence>
<reference evidence="11 12" key="1">
    <citation type="journal article" date="2013" name="J. Mol. Microbiol. Biotechnol.">
        <title>Analysis of the Complete Genomes of Acholeplasma brassicae , A. palmae and A. laidlawii and Their Comparison to the Obligate Parasites from ' Candidatus Phytoplasma'.</title>
        <authorList>
            <person name="Kube M."/>
            <person name="Siewert C."/>
            <person name="Migdoll A.M."/>
            <person name="Duduk B."/>
            <person name="Holz S."/>
            <person name="Rabus R."/>
            <person name="Seemuller E."/>
            <person name="Mitrovic J."/>
            <person name="Muller I."/>
            <person name="Buttner C."/>
            <person name="Reinhardt R."/>
        </authorList>
    </citation>
    <scope>NUCLEOTIDE SEQUENCE [LARGE SCALE GENOMIC DNA]</scope>
    <source>
        <strain evidence="12">0502</strain>
    </source>
</reference>
<dbReference type="HOGENOM" id="CLU_051638_10_1_14"/>
<dbReference type="PANTHER" id="PTHR42811">
    <property type="entry name" value="SERINE ACETYLTRANSFERASE"/>
    <property type="match status" value="1"/>
</dbReference>
<dbReference type="InterPro" id="IPR001451">
    <property type="entry name" value="Hexapep"/>
</dbReference>
<sequence length="206" mass="22724">MWFSHLRADIRMAKKNDPSAPSKFCILLTYPGIHALMFYRFAHAVSLLRLRGLARFISNLGRFFTNVDIHPEAKIGRGVFIDHGASVVIGQTAVIGNNVVLFHGVTLGSNGVTTYGKRHPNIEDGVTIYANSSVIGNITIGKNSIIGAHSVVKHDVDENSVVYGNPARLIKKDGKKVISQEPTLEELMKRVKILEEELNHLKQTVS</sequence>
<evidence type="ECO:0000256" key="7">
    <source>
        <dbReference type="ARBA" id="ARBA00023192"/>
    </source>
</evidence>
<dbReference type="EC" id="2.3.1.30" evidence="3 10"/>
<organism evidence="11 12">
    <name type="scientific">Acholeplasma brassicae</name>
    <dbReference type="NCBI Taxonomy" id="61635"/>
    <lineage>
        <taxon>Bacteria</taxon>
        <taxon>Bacillati</taxon>
        <taxon>Mycoplasmatota</taxon>
        <taxon>Mollicutes</taxon>
        <taxon>Acholeplasmatales</taxon>
        <taxon>Acholeplasmataceae</taxon>
        <taxon>Acholeplasma</taxon>
    </lineage>
</organism>
<dbReference type="InterPro" id="IPR045304">
    <property type="entry name" value="LbH_SAT"/>
</dbReference>
<dbReference type="PIRSF" id="PIRSF000441">
    <property type="entry name" value="CysE"/>
    <property type="match status" value="1"/>
</dbReference>
<dbReference type="STRING" id="61635.BN85312390"/>
<keyword evidence="12" id="KW-1185">Reference proteome</keyword>
<dbReference type="GO" id="GO:0006535">
    <property type="term" value="P:cysteine biosynthetic process from serine"/>
    <property type="evidence" value="ECO:0007669"/>
    <property type="project" value="InterPro"/>
</dbReference>
<evidence type="ECO:0000313" key="12">
    <source>
        <dbReference type="Proteomes" id="UP000032737"/>
    </source>
</evidence>
<evidence type="ECO:0000256" key="4">
    <source>
        <dbReference type="ARBA" id="ARBA00018522"/>
    </source>
</evidence>
<dbReference type="InterPro" id="IPR042122">
    <property type="entry name" value="Ser_AcTrfase_N_sf"/>
</dbReference>
<keyword evidence="5" id="KW-0028">Amino-acid biosynthesis</keyword>
<dbReference type="Gene3D" id="2.160.10.10">
    <property type="entry name" value="Hexapeptide repeat proteins"/>
    <property type="match status" value="1"/>
</dbReference>
<dbReference type="EMBL" id="FO681348">
    <property type="protein sequence ID" value="CCV66260.1"/>
    <property type="molecule type" value="Genomic_DNA"/>
</dbReference>
<dbReference type="NCBIfam" id="NF041874">
    <property type="entry name" value="EPS_EpsC"/>
    <property type="match status" value="1"/>
</dbReference>
<dbReference type="CDD" id="cd03354">
    <property type="entry name" value="LbH_SAT"/>
    <property type="match status" value="1"/>
</dbReference>
<proteinExistence type="inferred from homology"/>